<dbReference type="GO" id="GO:0003700">
    <property type="term" value="F:DNA-binding transcription factor activity"/>
    <property type="evidence" value="ECO:0007669"/>
    <property type="project" value="UniProtKB-UniRule"/>
</dbReference>
<protein>
    <recommendedName>
        <fullName evidence="1 7">Transcriptional regulator MraZ</fullName>
    </recommendedName>
</protein>
<dbReference type="NCBIfam" id="NF001476">
    <property type="entry name" value="PRK00326.2-2"/>
    <property type="match status" value="1"/>
</dbReference>
<comment type="subunit">
    <text evidence="7">Forms oligomers.</text>
</comment>
<comment type="similarity">
    <text evidence="7">Belongs to the MraZ family.</text>
</comment>
<keyword evidence="6 7" id="KW-0804">Transcription</keyword>
<keyword evidence="5 7" id="KW-0238">DNA-binding</keyword>
<dbReference type="InterPro" id="IPR003444">
    <property type="entry name" value="MraZ"/>
</dbReference>
<keyword evidence="4 7" id="KW-0805">Transcription regulation</keyword>
<evidence type="ECO:0000256" key="5">
    <source>
        <dbReference type="ARBA" id="ARBA00023125"/>
    </source>
</evidence>
<dbReference type="CDD" id="cd16320">
    <property type="entry name" value="MraZ_N"/>
    <property type="match status" value="1"/>
</dbReference>
<evidence type="ECO:0000313" key="9">
    <source>
        <dbReference type="EMBL" id="TCP43144.1"/>
    </source>
</evidence>
<dbReference type="SUPFAM" id="SSF89447">
    <property type="entry name" value="AbrB/MazE/MraZ-like"/>
    <property type="match status" value="1"/>
</dbReference>
<dbReference type="Pfam" id="PF02381">
    <property type="entry name" value="MraZ"/>
    <property type="match status" value="1"/>
</dbReference>
<keyword evidence="3" id="KW-0677">Repeat</keyword>
<gene>
    <name evidence="7" type="primary">mraZ</name>
    <name evidence="9" type="ORF">EV662_102337</name>
</gene>
<dbReference type="RefSeq" id="WP_132460993.1">
    <property type="nucleotide sequence ID" value="NZ_SLXP01000002.1"/>
</dbReference>
<evidence type="ECO:0000313" key="10">
    <source>
        <dbReference type="Proteomes" id="UP000294835"/>
    </source>
</evidence>
<proteinExistence type="inferred from homology"/>
<evidence type="ECO:0000256" key="2">
    <source>
        <dbReference type="ARBA" id="ARBA00022490"/>
    </source>
</evidence>
<evidence type="ECO:0000256" key="6">
    <source>
        <dbReference type="ARBA" id="ARBA00023163"/>
    </source>
</evidence>
<dbReference type="PROSITE" id="PS51740">
    <property type="entry name" value="SPOVT_ABRB"/>
    <property type="match status" value="2"/>
</dbReference>
<dbReference type="EMBL" id="SLXP01000002">
    <property type="protein sequence ID" value="TCP43144.1"/>
    <property type="molecule type" value="Genomic_DNA"/>
</dbReference>
<comment type="subcellular location">
    <subcellularLocation>
        <location evidence="7">Cytoplasm</location>
        <location evidence="7">Nucleoid</location>
    </subcellularLocation>
</comment>
<evidence type="ECO:0000259" key="8">
    <source>
        <dbReference type="PROSITE" id="PS51740"/>
    </source>
</evidence>
<comment type="caution">
    <text evidence="9">The sequence shown here is derived from an EMBL/GenBank/DDBJ whole genome shotgun (WGS) entry which is preliminary data.</text>
</comment>
<dbReference type="PANTHER" id="PTHR34701">
    <property type="entry name" value="TRANSCRIPTIONAL REGULATOR MRAZ"/>
    <property type="match status" value="1"/>
</dbReference>
<dbReference type="HAMAP" id="MF_01008">
    <property type="entry name" value="MraZ"/>
    <property type="match status" value="1"/>
</dbReference>
<dbReference type="InterPro" id="IPR037914">
    <property type="entry name" value="SpoVT-AbrB_sf"/>
</dbReference>
<dbReference type="Proteomes" id="UP000294835">
    <property type="component" value="Unassembled WGS sequence"/>
</dbReference>
<dbReference type="InterPro" id="IPR020603">
    <property type="entry name" value="MraZ_dom"/>
</dbReference>
<organism evidence="9 10">
    <name type="scientific">Rhodovulum marinum</name>
    <dbReference type="NCBI Taxonomy" id="320662"/>
    <lineage>
        <taxon>Bacteria</taxon>
        <taxon>Pseudomonadati</taxon>
        <taxon>Pseudomonadota</taxon>
        <taxon>Alphaproteobacteria</taxon>
        <taxon>Rhodobacterales</taxon>
        <taxon>Paracoccaceae</taxon>
        <taxon>Rhodovulum</taxon>
    </lineage>
</organism>
<dbReference type="AlphaFoldDB" id="A0A4R2Q5D5"/>
<dbReference type="GO" id="GO:0009295">
    <property type="term" value="C:nucleoid"/>
    <property type="evidence" value="ECO:0007669"/>
    <property type="project" value="UniProtKB-SubCell"/>
</dbReference>
<feature type="domain" description="SpoVT-AbrB" evidence="8">
    <location>
        <begin position="92"/>
        <end position="135"/>
    </location>
</feature>
<dbReference type="GO" id="GO:0005737">
    <property type="term" value="C:cytoplasm"/>
    <property type="evidence" value="ECO:0007669"/>
    <property type="project" value="UniProtKB-UniRule"/>
</dbReference>
<dbReference type="Gene3D" id="3.40.1550.20">
    <property type="entry name" value="Transcriptional regulator MraZ domain"/>
    <property type="match status" value="1"/>
</dbReference>
<evidence type="ECO:0000256" key="7">
    <source>
        <dbReference type="HAMAP-Rule" id="MF_01008"/>
    </source>
</evidence>
<evidence type="ECO:0000256" key="1">
    <source>
        <dbReference type="ARBA" id="ARBA00013860"/>
    </source>
</evidence>
<feature type="domain" description="SpoVT-AbrB" evidence="8">
    <location>
        <begin position="8"/>
        <end position="52"/>
    </location>
</feature>
<sequence length="167" mass="19284">MARRFRGESRHKVDAKGRVSIPSLFRRILEAGDPDWTDGLRPQVVIVYGDPRRKFLECYTMEAIEEIDRKIESKPRGSIERQMLEMTFNVQSHPTEVDNDGRIVLPQKLREKIGLTDEALFVGSGEKFRIWNPDTYETEEMARAIARFEELPPDFDVASLLDGSLED</sequence>
<dbReference type="PANTHER" id="PTHR34701:SF1">
    <property type="entry name" value="TRANSCRIPTIONAL REGULATOR MRAZ"/>
    <property type="match status" value="1"/>
</dbReference>
<keyword evidence="2 7" id="KW-0963">Cytoplasm</keyword>
<dbReference type="InterPro" id="IPR007159">
    <property type="entry name" value="SpoVT-AbrB_dom"/>
</dbReference>
<dbReference type="InterPro" id="IPR035644">
    <property type="entry name" value="MraZ_C"/>
</dbReference>
<dbReference type="GO" id="GO:0000976">
    <property type="term" value="F:transcription cis-regulatory region binding"/>
    <property type="evidence" value="ECO:0007669"/>
    <property type="project" value="TreeGrafter"/>
</dbReference>
<dbReference type="GO" id="GO:2000143">
    <property type="term" value="P:negative regulation of DNA-templated transcription initiation"/>
    <property type="evidence" value="ECO:0007669"/>
    <property type="project" value="TreeGrafter"/>
</dbReference>
<reference evidence="9 10" key="1">
    <citation type="submission" date="2019-03" db="EMBL/GenBank/DDBJ databases">
        <title>Genomic Encyclopedia of Type Strains, Phase IV (KMG-IV): sequencing the most valuable type-strain genomes for metagenomic binning, comparative biology and taxonomic classification.</title>
        <authorList>
            <person name="Goeker M."/>
        </authorList>
    </citation>
    <scope>NUCLEOTIDE SEQUENCE [LARGE SCALE GENOMIC DNA]</scope>
    <source>
        <strain evidence="9 10">DSM 18063</strain>
    </source>
</reference>
<dbReference type="InterPro" id="IPR035642">
    <property type="entry name" value="MraZ_N"/>
</dbReference>
<dbReference type="OrthoDB" id="9807753at2"/>
<dbReference type="InterPro" id="IPR038619">
    <property type="entry name" value="MraZ_sf"/>
</dbReference>
<evidence type="ECO:0000256" key="4">
    <source>
        <dbReference type="ARBA" id="ARBA00023015"/>
    </source>
</evidence>
<evidence type="ECO:0000256" key="3">
    <source>
        <dbReference type="ARBA" id="ARBA00022737"/>
    </source>
</evidence>
<accession>A0A4R2Q5D5</accession>
<name>A0A4R2Q5D5_9RHOB</name>
<dbReference type="CDD" id="cd16321">
    <property type="entry name" value="MraZ_C"/>
    <property type="match status" value="1"/>
</dbReference>
<keyword evidence="10" id="KW-1185">Reference proteome</keyword>